<dbReference type="Pfam" id="PF00622">
    <property type="entry name" value="SPRY"/>
    <property type="match status" value="1"/>
</dbReference>
<dbReference type="InterPro" id="IPR017907">
    <property type="entry name" value="Znf_RING_CS"/>
</dbReference>
<feature type="region of interest" description="Disordered" evidence="22">
    <location>
        <begin position="698"/>
        <end position="746"/>
    </location>
</feature>
<keyword evidence="29" id="KW-1185">Reference proteome</keyword>
<dbReference type="InterPro" id="IPR003877">
    <property type="entry name" value="SPRY_dom"/>
</dbReference>
<keyword evidence="16" id="KW-0175">Coiled coil</keyword>
<dbReference type="AlphaFoldDB" id="A0A6G0J6U4"/>
<dbReference type="InterPro" id="IPR001870">
    <property type="entry name" value="B30.2/SPRY"/>
</dbReference>
<evidence type="ECO:0000256" key="3">
    <source>
        <dbReference type="ARBA" id="ARBA00004245"/>
    </source>
</evidence>
<dbReference type="SMART" id="SM00060">
    <property type="entry name" value="FN3"/>
    <property type="match status" value="1"/>
</dbReference>
<dbReference type="SUPFAM" id="SSF49899">
    <property type="entry name" value="Concanavalin A-like lectins/glucanases"/>
    <property type="match status" value="1"/>
</dbReference>
<evidence type="ECO:0000256" key="12">
    <source>
        <dbReference type="ARBA" id="ARBA00022737"/>
    </source>
</evidence>
<dbReference type="Pfam" id="PF18568">
    <property type="entry name" value="COS"/>
    <property type="match status" value="1"/>
</dbReference>
<dbReference type="InterPro" id="IPR003961">
    <property type="entry name" value="FN3_dom"/>
</dbReference>
<evidence type="ECO:0000256" key="2">
    <source>
        <dbReference type="ARBA" id="ARBA00002369"/>
    </source>
</evidence>
<dbReference type="Pfam" id="PF20671">
    <property type="entry name" value="COG3_C"/>
    <property type="match status" value="1"/>
</dbReference>
<dbReference type="Gene3D" id="3.30.160.60">
    <property type="entry name" value="Classic Zinc Finger"/>
    <property type="match status" value="1"/>
</dbReference>
<evidence type="ECO:0000256" key="20">
    <source>
        <dbReference type="ARBA" id="ARBA00033203"/>
    </source>
</evidence>
<evidence type="ECO:0000259" key="25">
    <source>
        <dbReference type="PROSITE" id="PS50188"/>
    </source>
</evidence>
<dbReference type="SUPFAM" id="SSF57845">
    <property type="entry name" value="B-box zinc-binding domain"/>
    <property type="match status" value="1"/>
</dbReference>
<evidence type="ECO:0000256" key="16">
    <source>
        <dbReference type="ARBA" id="ARBA00023054"/>
    </source>
</evidence>
<keyword evidence="14" id="KW-0833">Ubl conjugation pathway</keyword>
<keyword evidence="13 21" id="KW-0863">Zinc-finger</keyword>
<sequence length="1115" mass="125659">METLESELTCPICLELFEDPLLLPCAHSLCFNCAHRILVSHCTPSEPIQSISAFQCPTCRYVITLNQRGLEGLKRNVTLQNIIDRYQKASLSGPNSPNETRRERAVPDCKAMTSPGDRVQCQFCEQDPPQDAVKTCVTCEVSYCDECLKATHPNKKPFTGHRLIEPLLDSHLRGLMCLEHEDEKVNMYCVTDEQLICALCKLVGRHRDHQVAALSDRYDKLKKSPGRFLCLGRDRSYQEADQQALDSNLSSLIKRTSDLESLMGKLIQTCQHVEVNASRQENKLLEECDQLINIIQQRRQIIATKIKEGKSVRLRKLAQQIASCKQCIERSSSLITQADHTLKETDHTRFLQTAKSVCERVSMATASSQILLPEINLNDTFDTFALDFTREKKMLEGLDYLTAPNPPIIREELCTASYDTITVHWTSDDEFSVVSYELQYAIFTSQSNVVSLCNSAESWMIVPNIKQNHYTVHGLQCGTKYIFIVKAINQAGNRSSEPGKLKTNSQPFKLDPKSAHRKLRLSHDNLTVERDETSSKKSHSQDRFSSHSSYGVTGNVYIDSGRHYWEALIGGSTWFAVGIAYKSAPKHEWVGKNSASWVLSRCNNSWVVRHNSKEMPIEPSPHLRRLGILLDYDSGSLSFYDAVSSQHLYTFDIAFAQPVCPVFNVWNRPRPRAPGTGSGLSVLLLTLVLARSSHVVHGSVSAGPDGQRNPGEAVAVGPSHRRHGSSHGQTDGLGAGAPSGGGDARCPVRASHRGPVQPVLTVLQSSFTATVPASTEDVLLKGFQMLDMENDRIETAQQFFAWFANLQANMDQDESVKYRKTRDDLNCYQEQCDAILKDVSTALEHLDSLQKQYLFVSNKTGTLHEACEQLLKEQSELVDLAESIQQKLSYFNELETINTKLNSPALSVNSDGFIPMLSRLDDCIEYVSSHPNFKDYPVYLTKFKQCLSKAMHFMKIYIVNTMQNLTSQLTKRDSMGLTNADNAFTLYYVKFRAVAPKVRSLIEQIEQRAEKIPEYHQLLEEIHQCYLDQREQLLSPSITSTITDLTNQNSKDHCALVRSGCAFMVHVCQDEHQLFNEFFSKPTPKLDELLEKLCLSLYDVLRPLIIHIIHLETLS</sequence>
<dbReference type="SUPFAM" id="SSF74788">
    <property type="entry name" value="Cullin repeat-like"/>
    <property type="match status" value="1"/>
</dbReference>
<dbReference type="PROSITE" id="PS00518">
    <property type="entry name" value="ZF_RING_1"/>
    <property type="match status" value="1"/>
</dbReference>
<dbReference type="InterPro" id="IPR001841">
    <property type="entry name" value="Znf_RING"/>
</dbReference>
<dbReference type="SUPFAM" id="SSF57850">
    <property type="entry name" value="RING/U-box"/>
    <property type="match status" value="1"/>
</dbReference>
<dbReference type="InterPro" id="IPR013783">
    <property type="entry name" value="Ig-like_fold"/>
</dbReference>
<dbReference type="PROSITE" id="PS50188">
    <property type="entry name" value="B302_SPRY"/>
    <property type="match status" value="1"/>
</dbReference>
<comment type="catalytic activity">
    <reaction evidence="1">
        <text>S-ubiquitinyl-[E2 ubiquitin-conjugating enzyme]-L-cysteine + [acceptor protein]-L-lysine = [E2 ubiquitin-conjugating enzyme]-L-cysteine + N(6)-ubiquitinyl-[acceptor protein]-L-lysine.</text>
        <dbReference type="EC" id="2.3.2.27"/>
    </reaction>
</comment>
<evidence type="ECO:0000256" key="19">
    <source>
        <dbReference type="ARBA" id="ARBA00032675"/>
    </source>
</evidence>
<feature type="region of interest" description="Disordered" evidence="22">
    <location>
        <begin position="521"/>
        <end position="548"/>
    </location>
</feature>
<dbReference type="PROSITE" id="PS50089">
    <property type="entry name" value="ZF_RING_2"/>
    <property type="match status" value="1"/>
</dbReference>
<dbReference type="Pfam" id="PF13445">
    <property type="entry name" value="zf-RING_UBOX"/>
    <property type="match status" value="1"/>
</dbReference>
<dbReference type="FunFam" id="3.30.40.10:FF:000014">
    <property type="entry name" value="probable E3 ubiquitin-protein ligase MID2"/>
    <property type="match status" value="1"/>
</dbReference>
<comment type="similarity">
    <text evidence="4">Belongs to the TRIM/RBCC family.</text>
</comment>
<dbReference type="CDD" id="cd19836">
    <property type="entry name" value="Bbox1_MID1_C-I"/>
    <property type="match status" value="1"/>
</dbReference>
<dbReference type="EC" id="2.3.2.27" evidence="5"/>
<dbReference type="Gene3D" id="4.10.830.40">
    <property type="match status" value="1"/>
</dbReference>
<feature type="domain" description="B30.2/SPRY" evidence="25">
    <location>
        <begin position="488"/>
        <end position="681"/>
    </location>
</feature>
<dbReference type="GO" id="GO:0005874">
    <property type="term" value="C:microtubule"/>
    <property type="evidence" value="ECO:0007669"/>
    <property type="project" value="UniProtKB-KW"/>
</dbReference>
<evidence type="ECO:0000256" key="21">
    <source>
        <dbReference type="PROSITE-ProRule" id="PRU00024"/>
    </source>
</evidence>
<evidence type="ECO:0000256" key="13">
    <source>
        <dbReference type="ARBA" id="ARBA00022771"/>
    </source>
</evidence>
<dbReference type="Gene3D" id="3.30.40.10">
    <property type="entry name" value="Zinc/RING finger domain, C3HC4 (zinc finger)"/>
    <property type="match status" value="1"/>
</dbReference>
<evidence type="ECO:0000256" key="4">
    <source>
        <dbReference type="ARBA" id="ARBA00008518"/>
    </source>
</evidence>
<dbReference type="PRINTS" id="PR01407">
    <property type="entry name" value="BUTYPHLNCDUF"/>
</dbReference>
<gene>
    <name evidence="28" type="ORF">D5F01_LYC01654</name>
</gene>
<evidence type="ECO:0000313" key="28">
    <source>
        <dbReference type="EMBL" id="KAE8299261.1"/>
    </source>
</evidence>
<evidence type="ECO:0000256" key="6">
    <source>
        <dbReference type="ARBA" id="ARBA00013586"/>
    </source>
</evidence>
<comment type="function">
    <text evidence="2">Has E3 ubiquitin ligase activity towards IGBP1, promoting its monoubiquitination, which results in deprotection of the catalytic subunit of protein phosphatase PP2A, and its subsequent degradation by polyubiquitination.</text>
</comment>
<dbReference type="SMART" id="SM00502">
    <property type="entry name" value="BBC"/>
    <property type="match status" value="1"/>
</dbReference>
<keyword evidence="9" id="KW-0808">Transferase</keyword>
<feature type="domain" description="COS" evidence="27">
    <location>
        <begin position="342"/>
        <end position="401"/>
    </location>
</feature>
<evidence type="ECO:0000259" key="27">
    <source>
        <dbReference type="PROSITE" id="PS51262"/>
    </source>
</evidence>
<dbReference type="CDD" id="cd19822">
    <property type="entry name" value="Bbox2_MID1_C-I"/>
    <property type="match status" value="1"/>
</dbReference>
<dbReference type="InterPro" id="IPR043136">
    <property type="entry name" value="B30.2/SPRY_sf"/>
</dbReference>
<dbReference type="SMART" id="SM00449">
    <property type="entry name" value="SPRY"/>
    <property type="match status" value="1"/>
</dbReference>
<dbReference type="PANTHER" id="PTHR24099">
    <property type="entry name" value="E3 UBIQUITIN-PROTEIN LIGASE TRIM36-RELATED"/>
    <property type="match status" value="1"/>
</dbReference>
<dbReference type="Pfam" id="PF22586">
    <property type="entry name" value="ANCHR-like_BBOX"/>
    <property type="match status" value="1"/>
</dbReference>
<evidence type="ECO:0000259" key="24">
    <source>
        <dbReference type="PROSITE" id="PS50119"/>
    </source>
</evidence>
<dbReference type="InterPro" id="IPR027370">
    <property type="entry name" value="Znf-RING_euk"/>
</dbReference>
<dbReference type="PROSITE" id="PS51262">
    <property type="entry name" value="COS"/>
    <property type="match status" value="1"/>
</dbReference>
<evidence type="ECO:0000259" key="23">
    <source>
        <dbReference type="PROSITE" id="PS50089"/>
    </source>
</evidence>
<dbReference type="CDD" id="cd00063">
    <property type="entry name" value="FN3"/>
    <property type="match status" value="1"/>
</dbReference>
<dbReference type="PROSITE" id="PS50119">
    <property type="entry name" value="ZF_BBOX"/>
    <property type="match status" value="1"/>
</dbReference>
<feature type="compositionally biased region" description="Basic and acidic residues" evidence="22">
    <location>
        <begin position="521"/>
        <end position="545"/>
    </location>
</feature>
<evidence type="ECO:0000256" key="8">
    <source>
        <dbReference type="ARBA" id="ARBA00022553"/>
    </source>
</evidence>
<dbReference type="PANTHER" id="PTHR24099:SF23">
    <property type="entry name" value="E3 UBIQUITIN-PROTEIN LIGASE MIDLINE-1"/>
    <property type="match status" value="1"/>
</dbReference>
<evidence type="ECO:0000256" key="22">
    <source>
        <dbReference type="SAM" id="MobiDB-lite"/>
    </source>
</evidence>
<proteinExistence type="inferred from homology"/>
<evidence type="ECO:0000256" key="14">
    <source>
        <dbReference type="ARBA" id="ARBA00022786"/>
    </source>
</evidence>
<keyword evidence="17" id="KW-0206">Cytoskeleton</keyword>
<dbReference type="InterPro" id="IPR003649">
    <property type="entry name" value="Bbox_C"/>
</dbReference>
<name>A0A6G0J6U4_LARCR</name>
<dbReference type="InterPro" id="IPR050617">
    <property type="entry name" value="E3_ligase_FN3/SPRY"/>
</dbReference>
<evidence type="ECO:0000256" key="18">
    <source>
        <dbReference type="ARBA" id="ARBA00031380"/>
    </source>
</evidence>
<dbReference type="GO" id="GO:0005737">
    <property type="term" value="C:cytoplasm"/>
    <property type="evidence" value="ECO:0007669"/>
    <property type="project" value="TreeGrafter"/>
</dbReference>
<evidence type="ECO:0000256" key="15">
    <source>
        <dbReference type="ARBA" id="ARBA00022833"/>
    </source>
</evidence>
<evidence type="ECO:0000256" key="17">
    <source>
        <dbReference type="ARBA" id="ARBA00023212"/>
    </source>
</evidence>
<protein>
    <recommendedName>
        <fullName evidence="6">E3 ubiquitin-protein ligase Midline-1</fullName>
        <ecNumber evidence="5">2.3.2.27</ecNumber>
    </recommendedName>
    <alternativeName>
        <fullName evidence="18">RING finger protein Midline-1</fullName>
    </alternativeName>
    <alternativeName>
        <fullName evidence="20">RING-type E3 ubiquitin transferase Midline-1</fullName>
    </alternativeName>
    <alternativeName>
        <fullName evidence="19">Tripartite motif-containing protein 18</fullName>
    </alternativeName>
</protein>
<dbReference type="SMART" id="SM00336">
    <property type="entry name" value="BBOX"/>
    <property type="match status" value="2"/>
</dbReference>
<dbReference type="InterPro" id="IPR036116">
    <property type="entry name" value="FN3_sf"/>
</dbReference>
<dbReference type="SUPFAM" id="SSF49265">
    <property type="entry name" value="Fibronectin type III"/>
    <property type="match status" value="1"/>
</dbReference>
<evidence type="ECO:0000256" key="10">
    <source>
        <dbReference type="ARBA" id="ARBA00022701"/>
    </source>
</evidence>
<feature type="domain" description="Fibronectin type-III" evidence="26">
    <location>
        <begin position="403"/>
        <end position="513"/>
    </location>
</feature>
<keyword evidence="15" id="KW-0862">Zinc</keyword>
<evidence type="ECO:0000256" key="11">
    <source>
        <dbReference type="ARBA" id="ARBA00022723"/>
    </source>
</evidence>
<dbReference type="Gene3D" id="2.60.120.920">
    <property type="match status" value="1"/>
</dbReference>
<dbReference type="InterPro" id="IPR016159">
    <property type="entry name" value="Cullin_repeat-like_dom_sf"/>
</dbReference>
<dbReference type="Pfam" id="PF04136">
    <property type="entry name" value="COG3_N"/>
    <property type="match status" value="1"/>
</dbReference>
<dbReference type="InterPro" id="IPR003879">
    <property type="entry name" value="Butyrophylin_SPRY"/>
</dbReference>
<dbReference type="GO" id="GO:0061630">
    <property type="term" value="F:ubiquitin protein ligase activity"/>
    <property type="evidence" value="ECO:0007669"/>
    <property type="project" value="UniProtKB-EC"/>
</dbReference>
<dbReference type="InterPro" id="IPR013320">
    <property type="entry name" value="ConA-like_dom_sf"/>
</dbReference>
<dbReference type="InterPro" id="IPR040859">
    <property type="entry name" value="Midline-1_COS"/>
</dbReference>
<dbReference type="InterPro" id="IPR048320">
    <property type="entry name" value="COG3_N"/>
</dbReference>
<dbReference type="GO" id="GO:0070507">
    <property type="term" value="P:regulation of microtubule cytoskeleton organization"/>
    <property type="evidence" value="ECO:0007669"/>
    <property type="project" value="TreeGrafter"/>
</dbReference>
<keyword evidence="7" id="KW-0963">Cytoplasm</keyword>
<reference evidence="28 29" key="1">
    <citation type="submission" date="2019-07" db="EMBL/GenBank/DDBJ databases">
        <title>Chromosome genome assembly for large yellow croaker.</title>
        <authorList>
            <person name="Xiao S."/>
        </authorList>
    </citation>
    <scope>NUCLEOTIDE SEQUENCE [LARGE SCALE GENOMIC DNA]</scope>
    <source>
        <strain evidence="28">JMULYC20181020</strain>
        <tissue evidence="28">Muscle</tissue>
    </source>
</reference>
<dbReference type="Pfam" id="PF00041">
    <property type="entry name" value="fn3"/>
    <property type="match status" value="1"/>
</dbReference>
<dbReference type="FunFam" id="4.10.830.40:FF:000002">
    <property type="entry name" value="probable E3 ubiquitin-protein ligase MID2"/>
    <property type="match status" value="1"/>
</dbReference>
<dbReference type="Gene3D" id="2.60.40.10">
    <property type="entry name" value="Immunoglobulins"/>
    <property type="match status" value="1"/>
</dbReference>
<feature type="domain" description="RING-type" evidence="23">
    <location>
        <begin position="10"/>
        <end position="60"/>
    </location>
</feature>
<dbReference type="PROSITE" id="PS50853">
    <property type="entry name" value="FN3"/>
    <property type="match status" value="1"/>
</dbReference>
<evidence type="ECO:0000256" key="5">
    <source>
        <dbReference type="ARBA" id="ARBA00012483"/>
    </source>
</evidence>
<dbReference type="Pfam" id="PF00643">
    <property type="entry name" value="zf-B_box"/>
    <property type="match status" value="1"/>
</dbReference>
<feature type="compositionally biased region" description="Gly residues" evidence="22">
    <location>
        <begin position="731"/>
        <end position="743"/>
    </location>
</feature>
<organism evidence="28 29">
    <name type="scientific">Larimichthys crocea</name>
    <name type="common">Large yellow croaker</name>
    <name type="synonym">Pseudosciaena crocea</name>
    <dbReference type="NCBI Taxonomy" id="215358"/>
    <lineage>
        <taxon>Eukaryota</taxon>
        <taxon>Metazoa</taxon>
        <taxon>Chordata</taxon>
        <taxon>Craniata</taxon>
        <taxon>Vertebrata</taxon>
        <taxon>Euteleostomi</taxon>
        <taxon>Actinopterygii</taxon>
        <taxon>Neopterygii</taxon>
        <taxon>Teleostei</taxon>
        <taxon>Neoteleostei</taxon>
        <taxon>Acanthomorphata</taxon>
        <taxon>Eupercaria</taxon>
        <taxon>Sciaenidae</taxon>
        <taxon>Larimichthys</taxon>
    </lineage>
</organism>
<evidence type="ECO:0000256" key="9">
    <source>
        <dbReference type="ARBA" id="ARBA00022679"/>
    </source>
</evidence>
<dbReference type="GO" id="GO:0008270">
    <property type="term" value="F:zinc ion binding"/>
    <property type="evidence" value="ECO:0007669"/>
    <property type="project" value="UniProtKB-KW"/>
</dbReference>
<dbReference type="InterPro" id="IPR013083">
    <property type="entry name" value="Znf_RING/FYVE/PHD"/>
</dbReference>
<dbReference type="InterPro" id="IPR048685">
    <property type="entry name" value="COG3_C"/>
</dbReference>
<dbReference type="InterPro" id="IPR027727">
    <property type="entry name" value="MID1_Bbox2_Zfn"/>
</dbReference>
<evidence type="ECO:0000313" key="29">
    <source>
        <dbReference type="Proteomes" id="UP000424527"/>
    </source>
</evidence>
<dbReference type="InterPro" id="IPR000315">
    <property type="entry name" value="Znf_B-box"/>
</dbReference>
<evidence type="ECO:0000256" key="7">
    <source>
        <dbReference type="ARBA" id="ARBA00022490"/>
    </source>
</evidence>
<dbReference type="EMBL" id="REGW02000002">
    <property type="protein sequence ID" value="KAE8299261.1"/>
    <property type="molecule type" value="Genomic_DNA"/>
</dbReference>
<dbReference type="InterPro" id="IPR017903">
    <property type="entry name" value="COS_domain"/>
</dbReference>
<keyword evidence="10" id="KW-0493">Microtubule</keyword>
<dbReference type="InterPro" id="IPR047095">
    <property type="entry name" value="MID1_Bbox1_Zfn"/>
</dbReference>
<accession>A0A6G0J6U4</accession>
<keyword evidence="8" id="KW-0597">Phosphoprotein</keyword>
<dbReference type="SMART" id="SM00184">
    <property type="entry name" value="RING"/>
    <property type="match status" value="1"/>
</dbReference>
<dbReference type="Proteomes" id="UP000424527">
    <property type="component" value="Unassembled WGS sequence"/>
</dbReference>
<feature type="domain" description="B box-type" evidence="24">
    <location>
        <begin position="172"/>
        <end position="214"/>
    </location>
</feature>
<evidence type="ECO:0000256" key="1">
    <source>
        <dbReference type="ARBA" id="ARBA00000900"/>
    </source>
</evidence>
<evidence type="ECO:0000259" key="26">
    <source>
        <dbReference type="PROSITE" id="PS50853"/>
    </source>
</evidence>
<keyword evidence="11" id="KW-0479">Metal-binding</keyword>
<keyword evidence="12" id="KW-0677">Repeat</keyword>
<comment type="subcellular location">
    <subcellularLocation>
        <location evidence="3">Cytoplasm</location>
        <location evidence="3">Cytoskeleton</location>
    </subcellularLocation>
</comment>
<comment type="caution">
    <text evidence="28">The sequence shown here is derived from an EMBL/GenBank/DDBJ whole genome shotgun (WGS) entry which is preliminary data.</text>
</comment>